<dbReference type="EMBL" id="RQGH01000003">
    <property type="protein sequence ID" value="TGL77267.1"/>
    <property type="molecule type" value="Genomic_DNA"/>
</dbReference>
<dbReference type="PANTHER" id="PTHR30535">
    <property type="entry name" value="VITAMIN B12-BINDING PROTEIN"/>
    <property type="match status" value="1"/>
</dbReference>
<name>A0A4Z0ZYM4_9LEPT</name>
<dbReference type="Pfam" id="PF01497">
    <property type="entry name" value="Peripla_BP_2"/>
    <property type="match status" value="1"/>
</dbReference>
<comment type="caution">
    <text evidence="2">The sequence shown here is derived from an EMBL/GenBank/DDBJ whole genome shotgun (WGS) entry which is preliminary data.</text>
</comment>
<dbReference type="PANTHER" id="PTHR30535:SF4">
    <property type="entry name" value="HEMIN-BINDING PERIPLASMIC PROTEIN HMUT"/>
    <property type="match status" value="1"/>
</dbReference>
<gene>
    <name evidence="2" type="ORF">EHQ62_00135</name>
</gene>
<feature type="domain" description="Fe/B12 periplasmic-binding" evidence="1">
    <location>
        <begin position="37"/>
        <end position="288"/>
    </location>
</feature>
<accession>A0A4Z0ZYM4</accession>
<sequence>MIRSQKPIPKHSRYQLFTLAISIALVVSPLLSQTKERIVSVHGTITEILYALNLNPLLVAVDSTSSIPKDSAPLPVVGYQRTLTTEGILSFKPTILVGLETAGPAQTIQNLKDTGIKVSLFPDEYKLETPIDRVLAVGKLFGKNAEAEKLAGQIRTQIQSLQLKKTNVKVLFLYSRNPSSIFISGVGTAAHAMITLSGAKNAVTEFSEYKPLTSEALVKANPDIILMPETSAEGFGGTKAIWSINGIELTRAGKEKNIILVDDLLLLGFGPRLPQVLKTLNDKWKQTE</sequence>
<evidence type="ECO:0000313" key="3">
    <source>
        <dbReference type="Proteomes" id="UP000297567"/>
    </source>
</evidence>
<dbReference type="SUPFAM" id="SSF53807">
    <property type="entry name" value="Helical backbone' metal receptor"/>
    <property type="match status" value="1"/>
</dbReference>
<keyword evidence="3" id="KW-1185">Reference proteome</keyword>
<dbReference type="AlphaFoldDB" id="A0A4Z0ZYM4"/>
<evidence type="ECO:0000259" key="1">
    <source>
        <dbReference type="PROSITE" id="PS50983"/>
    </source>
</evidence>
<protein>
    <submittedName>
        <fullName evidence="2">ABC transporter substrate-binding protein</fullName>
    </submittedName>
</protein>
<dbReference type="InterPro" id="IPR002491">
    <property type="entry name" value="ABC_transptr_periplasmic_BD"/>
</dbReference>
<dbReference type="InterPro" id="IPR050902">
    <property type="entry name" value="ABC_Transporter_SBP"/>
</dbReference>
<dbReference type="Proteomes" id="UP000297567">
    <property type="component" value="Unassembled WGS sequence"/>
</dbReference>
<dbReference type="PROSITE" id="PS50983">
    <property type="entry name" value="FE_B12_PBP"/>
    <property type="match status" value="1"/>
</dbReference>
<evidence type="ECO:0000313" key="2">
    <source>
        <dbReference type="EMBL" id="TGL77267.1"/>
    </source>
</evidence>
<proteinExistence type="predicted"/>
<dbReference type="Gene3D" id="3.40.50.1980">
    <property type="entry name" value="Nitrogenase molybdenum iron protein domain"/>
    <property type="match status" value="2"/>
</dbReference>
<reference evidence="2" key="1">
    <citation type="journal article" date="2019" name="PLoS Negl. Trop. Dis.">
        <title>Revisiting the worldwide diversity of Leptospira species in the environment.</title>
        <authorList>
            <person name="Vincent A.T."/>
            <person name="Schiettekatte O."/>
            <person name="Bourhy P."/>
            <person name="Veyrier F.J."/>
            <person name="Picardeau M."/>
        </authorList>
    </citation>
    <scope>NUCLEOTIDE SEQUENCE [LARGE SCALE GENOMIC DNA]</scope>
    <source>
        <strain evidence="2">201702451</strain>
    </source>
</reference>
<organism evidence="2 3">
    <name type="scientific">Leptospira jelokensis</name>
    <dbReference type="NCBI Taxonomy" id="2484931"/>
    <lineage>
        <taxon>Bacteria</taxon>
        <taxon>Pseudomonadati</taxon>
        <taxon>Spirochaetota</taxon>
        <taxon>Spirochaetia</taxon>
        <taxon>Leptospirales</taxon>
        <taxon>Leptospiraceae</taxon>
        <taxon>Leptospira</taxon>
    </lineage>
</organism>